<dbReference type="Gene3D" id="3.40.1090.10">
    <property type="entry name" value="Cytosolic phospholipase A2 catalytic domain"/>
    <property type="match status" value="1"/>
</dbReference>
<dbReference type="GO" id="GO:0019369">
    <property type="term" value="P:arachidonate metabolic process"/>
    <property type="evidence" value="ECO:0007669"/>
    <property type="project" value="TreeGrafter"/>
</dbReference>
<dbReference type="PANTHER" id="PTHR24185">
    <property type="entry name" value="CALCIUM-INDEPENDENT PHOSPHOLIPASE A2-GAMMA"/>
    <property type="match status" value="1"/>
</dbReference>
<evidence type="ECO:0000256" key="1">
    <source>
        <dbReference type="ARBA" id="ARBA00022801"/>
    </source>
</evidence>
<keyword evidence="4" id="KW-1185">Reference proteome</keyword>
<dbReference type="GO" id="GO:0047499">
    <property type="term" value="F:calcium-independent phospholipase A2 activity"/>
    <property type="evidence" value="ECO:0007669"/>
    <property type="project" value="TreeGrafter"/>
</dbReference>
<gene>
    <name evidence="3" type="ORF">OEA41_004351</name>
</gene>
<dbReference type="InterPro" id="IPR016035">
    <property type="entry name" value="Acyl_Trfase/lysoPLipase"/>
</dbReference>
<accession>A0AAE0DG29</accession>
<dbReference type="Proteomes" id="UP001276659">
    <property type="component" value="Unassembled WGS sequence"/>
</dbReference>
<evidence type="ECO:0000313" key="4">
    <source>
        <dbReference type="Proteomes" id="UP001276659"/>
    </source>
</evidence>
<keyword evidence="2" id="KW-0442">Lipid degradation</keyword>
<evidence type="ECO:0000313" key="3">
    <source>
        <dbReference type="EMBL" id="KAK3167905.1"/>
    </source>
</evidence>
<name>A0AAE0DG29_9LECA</name>
<comment type="caution">
    <text evidence="3">The sequence shown here is derived from an EMBL/GenBank/DDBJ whole genome shotgun (WGS) entry which is preliminary data.</text>
</comment>
<reference evidence="3" key="1">
    <citation type="submission" date="2022-11" db="EMBL/GenBank/DDBJ databases">
        <title>Chromosomal genome sequence assembly and mating type (MAT) locus characterization of the leprose asexual lichenized fungus Lepraria neglecta (Nyl.) Erichsen.</title>
        <authorList>
            <person name="Allen J.L."/>
            <person name="Pfeffer B."/>
        </authorList>
    </citation>
    <scope>NUCLEOTIDE SEQUENCE</scope>
    <source>
        <strain evidence="3">Allen 5258</strain>
    </source>
</reference>
<dbReference type="SUPFAM" id="SSF52151">
    <property type="entry name" value="FabD/lysophospholipase-like"/>
    <property type="match status" value="1"/>
</dbReference>
<organism evidence="3 4">
    <name type="scientific">Lepraria neglecta</name>
    <dbReference type="NCBI Taxonomy" id="209136"/>
    <lineage>
        <taxon>Eukaryota</taxon>
        <taxon>Fungi</taxon>
        <taxon>Dikarya</taxon>
        <taxon>Ascomycota</taxon>
        <taxon>Pezizomycotina</taxon>
        <taxon>Lecanoromycetes</taxon>
        <taxon>OSLEUM clade</taxon>
        <taxon>Lecanoromycetidae</taxon>
        <taxon>Lecanorales</taxon>
        <taxon>Lecanorineae</taxon>
        <taxon>Stereocaulaceae</taxon>
        <taxon>Lepraria</taxon>
    </lineage>
</organism>
<dbReference type="AlphaFoldDB" id="A0AAE0DG29"/>
<dbReference type="GO" id="GO:0016042">
    <property type="term" value="P:lipid catabolic process"/>
    <property type="evidence" value="ECO:0007669"/>
    <property type="project" value="UniProtKB-KW"/>
</dbReference>
<dbReference type="GO" id="GO:0016020">
    <property type="term" value="C:membrane"/>
    <property type="evidence" value="ECO:0007669"/>
    <property type="project" value="TreeGrafter"/>
</dbReference>
<proteinExistence type="predicted"/>
<keyword evidence="2" id="KW-0443">Lipid metabolism</keyword>
<evidence type="ECO:0000256" key="2">
    <source>
        <dbReference type="ARBA" id="ARBA00022963"/>
    </source>
</evidence>
<protein>
    <submittedName>
        <fullName evidence="3">Uncharacterized protein</fullName>
    </submittedName>
</protein>
<dbReference type="EMBL" id="JASNWA010000010">
    <property type="protein sequence ID" value="KAK3167905.1"/>
    <property type="molecule type" value="Genomic_DNA"/>
</dbReference>
<sequence>MLARLQMDVDSCIDAYLKLSENAFTRRRHRVNLFGRVADTWRIKGRFESDKLKLQIIKQLKELPTPLPTETLFVDESLPSDGAPGHNNPIHSVLDEANDHWENAAANLQCIVSIGTGEPHSLPVGNNAWELVETLKTMATKSQDTAERFARDHPEFVSQGKWYRFNVVKGLESVGLEEHEKSDVIASATSTKMNAGLGRNSPAAVVNGEVAQLPPSNAKVRELPSSKISPKAIEYVQRYAEEVSYRPDSDDAAIEAGWIALPMKIFQSVKAHWFSLADKATDLDGQSSWYKVLYRVAFVKHSADDSFRSQTGPTVKSYRFTQAFPQDLRRCYVPISNAPWCPEAPETFMAHVPVSEIWRLVASFKAGYDESSSRVDGQILPSNMVVDIEARENDQPIIRIKFKPLIKGCVKCAPPLGLAEAMCGHSNIPIQPGISGEILTNQSSEFQLSAIPLPFALVTVVIATVWRVIPYRHAAWLSQELETLRRICHSLWDHEDAIDLSQLDVPIKVLLQELSSYLVAVDLRLTSLRSPVGDVTITPIQPLQGYNSLNLPPCRHSLLESTKAFFTSPEQRMEPIEVEDVLRLLKQPQPEVVEHRFGLVENGVVEEWWRAYFGEPRARWIALALMLNAMANLTDVAFLPSKYDVLLDSASGLCYLA</sequence>
<keyword evidence="1" id="KW-0378">Hydrolase</keyword>
<dbReference type="PANTHER" id="PTHR24185:SF1">
    <property type="entry name" value="CALCIUM-INDEPENDENT PHOSPHOLIPASE A2-GAMMA"/>
    <property type="match status" value="1"/>
</dbReference>